<dbReference type="InterPro" id="IPR012349">
    <property type="entry name" value="Split_barrel_FMN-bd"/>
</dbReference>
<dbReference type="InterPro" id="IPR036010">
    <property type="entry name" value="2Fe-2S_ferredoxin-like_sf"/>
</dbReference>
<gene>
    <name evidence="3" type="ORF">GCM10007320_19650</name>
</gene>
<dbReference type="CDD" id="cd00207">
    <property type="entry name" value="fer2"/>
    <property type="match status" value="1"/>
</dbReference>
<organism evidence="3 4">
    <name type="scientific">Pseudorhodoferax aquiterrae</name>
    <dbReference type="NCBI Taxonomy" id="747304"/>
    <lineage>
        <taxon>Bacteria</taxon>
        <taxon>Pseudomonadati</taxon>
        <taxon>Pseudomonadota</taxon>
        <taxon>Betaproteobacteria</taxon>
        <taxon>Burkholderiales</taxon>
        <taxon>Comamonadaceae</taxon>
    </lineage>
</organism>
<dbReference type="InterPro" id="IPR017927">
    <property type="entry name" value="FAD-bd_FR_type"/>
</dbReference>
<dbReference type="CDD" id="cd06184">
    <property type="entry name" value="flavohem_like_fad_nad_binding"/>
    <property type="match status" value="1"/>
</dbReference>
<feature type="domain" description="FAD-binding FR-type" evidence="2">
    <location>
        <begin position="334"/>
        <end position="435"/>
    </location>
</feature>
<evidence type="ECO:0008006" key="5">
    <source>
        <dbReference type="Google" id="ProtNLM"/>
    </source>
</evidence>
<dbReference type="PANTHER" id="PTHR42815">
    <property type="entry name" value="FAD-BINDING, PUTATIVE (AFU_ORTHOLOGUE AFUA_6G07600)-RELATED"/>
    <property type="match status" value="1"/>
</dbReference>
<dbReference type="PROSITE" id="PS51384">
    <property type="entry name" value="FAD_FR"/>
    <property type="match status" value="1"/>
</dbReference>
<dbReference type="Gene3D" id="2.40.30.10">
    <property type="entry name" value="Translation factors"/>
    <property type="match status" value="1"/>
</dbReference>
<dbReference type="InterPro" id="IPR001433">
    <property type="entry name" value="OxRdtase_FAD/NAD-bd"/>
</dbReference>
<dbReference type="PRINTS" id="PR00410">
    <property type="entry name" value="PHEHYDRXLASE"/>
</dbReference>
<evidence type="ECO:0000259" key="1">
    <source>
        <dbReference type="PROSITE" id="PS51085"/>
    </source>
</evidence>
<dbReference type="InterPro" id="IPR008333">
    <property type="entry name" value="Cbr1-like_FAD-bd_dom"/>
</dbReference>
<dbReference type="SUPFAM" id="SSF63380">
    <property type="entry name" value="Riboflavin synthase domain-like"/>
    <property type="match status" value="1"/>
</dbReference>
<dbReference type="Pfam" id="PF00175">
    <property type="entry name" value="NAD_binding_1"/>
    <property type="match status" value="1"/>
</dbReference>
<dbReference type="Gene3D" id="3.40.50.80">
    <property type="entry name" value="Nucleotide-binding domain of ferredoxin-NADP reductase (FNR) module"/>
    <property type="match status" value="1"/>
</dbReference>
<dbReference type="RefSeq" id="WP_189686750.1">
    <property type="nucleotide sequence ID" value="NZ_BMYK01000004.1"/>
</dbReference>
<dbReference type="Gene3D" id="2.30.110.10">
    <property type="entry name" value="Electron Transport, Fmn-binding Protein, Chain A"/>
    <property type="match status" value="1"/>
</dbReference>
<dbReference type="InterPro" id="IPR039261">
    <property type="entry name" value="FNR_nucleotide-bd"/>
</dbReference>
<reference evidence="4" key="1">
    <citation type="journal article" date="2019" name="Int. J. Syst. Evol. Microbiol.">
        <title>The Global Catalogue of Microorganisms (GCM) 10K type strain sequencing project: providing services to taxonomists for standard genome sequencing and annotation.</title>
        <authorList>
            <consortium name="The Broad Institute Genomics Platform"/>
            <consortium name="The Broad Institute Genome Sequencing Center for Infectious Disease"/>
            <person name="Wu L."/>
            <person name="Ma J."/>
        </authorList>
    </citation>
    <scope>NUCLEOTIDE SEQUENCE [LARGE SCALE GENOMIC DNA]</scope>
    <source>
        <strain evidence="4">KCTC 23314</strain>
    </source>
</reference>
<keyword evidence="4" id="KW-1185">Reference proteome</keyword>
<accession>A0ABQ3FZL9</accession>
<evidence type="ECO:0000313" key="4">
    <source>
        <dbReference type="Proteomes" id="UP000626210"/>
    </source>
</evidence>
<comment type="caution">
    <text evidence="3">The sequence shown here is derived from an EMBL/GenBank/DDBJ whole genome shotgun (WGS) entry which is preliminary data.</text>
</comment>
<name>A0ABQ3FZL9_9BURK</name>
<dbReference type="Gene3D" id="3.10.20.30">
    <property type="match status" value="1"/>
</dbReference>
<sequence>MSDPTTVPASPWHRGELALQHSVGAAEHMDRPGRLYVRNFLLDQHREFYPLLHYVALGSVDAAGDAWATLRAGRPGFMHAPDAQTLHVGVGRDAADPAEAGLGDGQAIGLVGIEPMTRRRNRLNGQVRRQGGHGFDIQVVQSFGNCPRYIQNRHVAFVRDPAEPSRAPAVESDRLDARAQALIAGADSFYVASYIEGEDGTRQVDVSHRGGKPGFVRVDADGVLTIPDFSGNLFFMTLGNLLVNPRAGLVFADPATGDLLQMTGEARVLLDAPETAAFAGAERLWTFRPRRVVFRPDALPLRWQMAENGWSPNLAMTGSWPEAGQRLAAQALAGQWRPFRVARAVDESTTVRSLVLEPADGMAAVPPQAGQHLPLRLTLADGTQLLRSYTLSLAPADGAYRISVKKEGQASQHLHQLAEGDLVDVRAPAGSFTIDAAQRRPAVLLAAGIGITPLLAMLRHVVHEGRRTRNFRPTWLFQAARTRAERPFDAEIAALVDAAQGAVRWVRVLSAPGDAPPGRDHDHAGRIDMALLKATLPFGDHDFYLCGPAAFMQQTYDGLRALQVPDARIHAEAFGPSALRRTGAAEGRAMPPAATQPVRIVFAASGKEARWKPGDGSLLEVAEARGLAPAFGCRGGSCGSCRTRVLTGAVTYAEPPAFAVPAGEALLCCAVPAESAQAVHLAA</sequence>
<dbReference type="SUPFAM" id="SSF52343">
    <property type="entry name" value="Ferredoxin reductase-like, C-terminal NADP-linked domain"/>
    <property type="match status" value="1"/>
</dbReference>
<protein>
    <recommendedName>
        <fullName evidence="5">FAD-binding oxidoreductase</fullName>
    </recommendedName>
</protein>
<dbReference type="InterPro" id="IPR006058">
    <property type="entry name" value="2Fe2S_fd_BS"/>
</dbReference>
<dbReference type="InterPro" id="IPR001041">
    <property type="entry name" value="2Fe-2S_ferredoxin-type"/>
</dbReference>
<dbReference type="InterPro" id="IPR012675">
    <property type="entry name" value="Beta-grasp_dom_sf"/>
</dbReference>
<evidence type="ECO:0000259" key="2">
    <source>
        <dbReference type="PROSITE" id="PS51384"/>
    </source>
</evidence>
<dbReference type="Pfam" id="PF00111">
    <property type="entry name" value="Fer2"/>
    <property type="match status" value="1"/>
</dbReference>
<proteinExistence type="predicted"/>
<dbReference type="SUPFAM" id="SSF50475">
    <property type="entry name" value="FMN-binding split barrel"/>
    <property type="match status" value="1"/>
</dbReference>
<dbReference type="PROSITE" id="PS51085">
    <property type="entry name" value="2FE2S_FER_2"/>
    <property type="match status" value="1"/>
</dbReference>
<feature type="domain" description="2Fe-2S ferredoxin-type" evidence="1">
    <location>
        <begin position="596"/>
        <end position="683"/>
    </location>
</feature>
<dbReference type="SUPFAM" id="SSF54292">
    <property type="entry name" value="2Fe-2S ferredoxin-like"/>
    <property type="match status" value="1"/>
</dbReference>
<dbReference type="Proteomes" id="UP000626210">
    <property type="component" value="Unassembled WGS sequence"/>
</dbReference>
<dbReference type="InterPro" id="IPR017938">
    <property type="entry name" value="Riboflavin_synthase-like_b-brl"/>
</dbReference>
<dbReference type="PANTHER" id="PTHR42815:SF2">
    <property type="entry name" value="FAD-BINDING, PUTATIVE (AFU_ORTHOLOGUE AFUA_6G07600)-RELATED"/>
    <property type="match status" value="1"/>
</dbReference>
<dbReference type="PROSITE" id="PS00197">
    <property type="entry name" value="2FE2S_FER_1"/>
    <property type="match status" value="1"/>
</dbReference>
<dbReference type="EMBL" id="BMYK01000004">
    <property type="protein sequence ID" value="GHC78868.1"/>
    <property type="molecule type" value="Genomic_DNA"/>
</dbReference>
<evidence type="ECO:0000313" key="3">
    <source>
        <dbReference type="EMBL" id="GHC78868.1"/>
    </source>
</evidence>
<dbReference type="Pfam" id="PF00970">
    <property type="entry name" value="FAD_binding_6"/>
    <property type="match status" value="1"/>
</dbReference>